<feature type="transmembrane region" description="Helical" evidence="1">
    <location>
        <begin position="7"/>
        <end position="26"/>
    </location>
</feature>
<protein>
    <submittedName>
        <fullName evidence="2">Uncharacterized protein</fullName>
    </submittedName>
</protein>
<keyword evidence="1" id="KW-1133">Transmembrane helix</keyword>
<sequence>MNTSKRTTILIIIMIILAAILFIQTINKSKTPSNVNRPLGKGYELSPDIREDTLNEIDF</sequence>
<gene>
    <name evidence="2" type="ORF">CO179_03400</name>
</gene>
<accession>A0A2M7X1R6</accession>
<evidence type="ECO:0000313" key="2">
    <source>
        <dbReference type="EMBL" id="PJA40087.1"/>
    </source>
</evidence>
<evidence type="ECO:0000256" key="1">
    <source>
        <dbReference type="SAM" id="Phobius"/>
    </source>
</evidence>
<comment type="caution">
    <text evidence="2">The sequence shown here is derived from an EMBL/GenBank/DDBJ whole genome shotgun (WGS) entry which is preliminary data.</text>
</comment>
<evidence type="ECO:0000313" key="3">
    <source>
        <dbReference type="Proteomes" id="UP000231195"/>
    </source>
</evidence>
<dbReference type="EMBL" id="PFWZ01000113">
    <property type="protein sequence ID" value="PJA40087.1"/>
    <property type="molecule type" value="Genomic_DNA"/>
</dbReference>
<name>A0A2M7X1R6_UNCKA</name>
<keyword evidence="1" id="KW-0472">Membrane</keyword>
<keyword evidence="1" id="KW-0812">Transmembrane</keyword>
<proteinExistence type="predicted"/>
<dbReference type="Proteomes" id="UP000231195">
    <property type="component" value="Unassembled WGS sequence"/>
</dbReference>
<dbReference type="AlphaFoldDB" id="A0A2M7X1R6"/>
<reference evidence="3" key="1">
    <citation type="submission" date="2017-09" db="EMBL/GenBank/DDBJ databases">
        <title>Depth-based differentiation of microbial function through sediment-hosted aquifers and enrichment of novel symbionts in the deep terrestrial subsurface.</title>
        <authorList>
            <person name="Probst A.J."/>
            <person name="Ladd B."/>
            <person name="Jarett J.K."/>
            <person name="Geller-Mcgrath D.E."/>
            <person name="Sieber C.M.K."/>
            <person name="Emerson J.B."/>
            <person name="Anantharaman K."/>
            <person name="Thomas B.C."/>
            <person name="Malmstrom R."/>
            <person name="Stieglmeier M."/>
            <person name="Klingl A."/>
            <person name="Woyke T."/>
            <person name="Ryan C.M."/>
            <person name="Banfield J.F."/>
        </authorList>
    </citation>
    <scope>NUCLEOTIDE SEQUENCE [LARGE SCALE GENOMIC DNA]</scope>
</reference>
<organism evidence="2 3">
    <name type="scientific">candidate division WWE3 bacterium CG_4_9_14_3_um_filter_39_7</name>
    <dbReference type="NCBI Taxonomy" id="1975080"/>
    <lineage>
        <taxon>Bacteria</taxon>
        <taxon>Katanobacteria</taxon>
    </lineage>
</organism>